<evidence type="ECO:0000313" key="8">
    <source>
        <dbReference type="Proteomes" id="UP000663870"/>
    </source>
</evidence>
<dbReference type="Proteomes" id="UP000663870">
    <property type="component" value="Unassembled WGS sequence"/>
</dbReference>
<sequence length="1143" mass="133032">MSYLLRSGRRRLIEDLNDLELEEDLQEQYQSFIYCLRELRRHRSYSQDDEYRNYHHQQTEYCLVTLTYQCPNTRRRHIDEIEIIQHNRTVFKGCLRCGDQLTFKSKRYRNKSQLKLKFYINGLLEDEMIACCEHGLIHKNRHNHLFHIEDIFGSKPCCECELDNNTSTSSDLTSFSFSRQNSYTKIKAPSSNVLSNGQSNERKSKMESPRIFIRSTTSNNKASSEGFSSDITTPSNSHTQIRNQSNDKQQSEEDLSDFLPSSPELPLKPIYGPPQLATMLSMSESLDSPSPNIHEQTNKNLFKSSLNIEQNSRHSNLNVISNENILDLSSKSTQCSLSSNIESNSDEQEISLNWNTSNNTTIVNDATQILLTRLGLIQQQQIESPKVLFDSAPREKGNVEYFTLIYLHSSYPDESIIKQFRSLINFLKIFNDIDDCVAFINGVFNEKIIFILSNLFVNSILPRIEGLQQIFTIYILSDNNNEINYSSFKQLKVQGLYKNFNDIYEQISKDIHKIKRDLVMYINMSSNSTTLPTTYIYCQLLSEIILDKNENRNNLQELINFSRQEYDGNDEELKIIDEFEKNYQKNQAIYWFSRQCFLSKMLNKALRTPEPDILYKLRLFIQDLFQQIENESVKDSIIVYLGQTMQRDDLDNLQKNLLNDDLIVFPQFLFGSTDQLRAIRIAKEIPTLTEDYIPILIRIDIPAHFKCANISSRRYLIDNNNDVLLNMGIMGRLIKVEKENINENQIPYIHLTLVKYEDQQKIQQILETKRTEIKSFSQLITLIKLMIVMNQHILAEQIVETMFNDETLKADVNIQTSIAASCLALATSHRNQDDYKRAVELYHLSLDAFLRFISPNTLELTTLYGNIAGMYLRLDNFEKSHEYYQKALNIQLRTNTPDLLSISNYTNNIGILFLRQEKYSEAIQSFQRTFKILEQVTESHDGELALTYDNTGDAYLAQLKYNEAIDNYKKSIEIQERIVPRNSSTLGSSYYTLGNVYLKIGRSNESLYYLKLALECQKEYLPLTHSSFALLYNNIGLMYYREEQYSEALQCYFKSLEIASISLPENHSIVGITLFNISLVYSSQGKLDEAIESIEKSTEQFLKTLPPYHPDIVENRLYIESIKRKKILKEIFNENIDENTTSF</sequence>
<name>A0A813WGF0_9BILA</name>
<gene>
    <name evidence="6" type="ORF">JXQ802_LOCUS25963</name>
    <name evidence="5" type="ORF">PYM288_LOCUS7283</name>
</gene>
<dbReference type="Gene3D" id="1.25.40.10">
    <property type="entry name" value="Tetratricopeptide repeat domain"/>
    <property type="match status" value="2"/>
</dbReference>
<evidence type="ECO:0000313" key="6">
    <source>
        <dbReference type="EMBL" id="CAF1231341.1"/>
    </source>
</evidence>
<dbReference type="SUPFAM" id="SSF48452">
    <property type="entry name" value="TPR-like"/>
    <property type="match status" value="2"/>
</dbReference>
<dbReference type="PANTHER" id="PTHR45641">
    <property type="entry name" value="TETRATRICOPEPTIDE REPEAT PROTEIN (AFU_ORTHOLOGUE AFUA_6G03870)"/>
    <property type="match status" value="1"/>
</dbReference>
<dbReference type="SUPFAM" id="SSF56399">
    <property type="entry name" value="ADP-ribosylation"/>
    <property type="match status" value="1"/>
</dbReference>
<dbReference type="PROSITE" id="PS50005">
    <property type="entry name" value="TPR"/>
    <property type="match status" value="5"/>
</dbReference>
<reference evidence="5" key="1">
    <citation type="submission" date="2021-02" db="EMBL/GenBank/DDBJ databases">
        <authorList>
            <person name="Nowell W R."/>
        </authorList>
    </citation>
    <scope>NUCLEOTIDE SEQUENCE</scope>
</reference>
<keyword evidence="1" id="KW-0677">Repeat</keyword>
<evidence type="ECO:0000256" key="2">
    <source>
        <dbReference type="ARBA" id="ARBA00022803"/>
    </source>
</evidence>
<evidence type="ECO:0000256" key="3">
    <source>
        <dbReference type="PROSITE-ProRule" id="PRU00339"/>
    </source>
</evidence>
<evidence type="ECO:0000256" key="1">
    <source>
        <dbReference type="ARBA" id="ARBA00022737"/>
    </source>
</evidence>
<evidence type="ECO:0000313" key="7">
    <source>
        <dbReference type="Proteomes" id="UP000663854"/>
    </source>
</evidence>
<feature type="compositionally biased region" description="Polar residues" evidence="4">
    <location>
        <begin position="188"/>
        <end position="199"/>
    </location>
</feature>
<dbReference type="Proteomes" id="UP000663854">
    <property type="component" value="Unassembled WGS sequence"/>
</dbReference>
<dbReference type="InterPro" id="IPR019734">
    <property type="entry name" value="TPR_rpt"/>
</dbReference>
<feature type="repeat" description="TPR" evidence="3">
    <location>
        <begin position="903"/>
        <end position="936"/>
    </location>
</feature>
<comment type="caution">
    <text evidence="5">The sequence shown here is derived from an EMBL/GenBank/DDBJ whole genome shotgun (WGS) entry which is preliminary data.</text>
</comment>
<proteinExistence type="predicted"/>
<feature type="repeat" description="TPR" evidence="3">
    <location>
        <begin position="861"/>
        <end position="894"/>
    </location>
</feature>
<organism evidence="5 7">
    <name type="scientific">Rotaria sordida</name>
    <dbReference type="NCBI Taxonomy" id="392033"/>
    <lineage>
        <taxon>Eukaryota</taxon>
        <taxon>Metazoa</taxon>
        <taxon>Spiralia</taxon>
        <taxon>Gnathifera</taxon>
        <taxon>Rotifera</taxon>
        <taxon>Eurotatoria</taxon>
        <taxon>Bdelloidea</taxon>
        <taxon>Philodinida</taxon>
        <taxon>Philodinidae</taxon>
        <taxon>Rotaria</taxon>
    </lineage>
</organism>
<feature type="repeat" description="TPR" evidence="3">
    <location>
        <begin position="1029"/>
        <end position="1062"/>
    </location>
</feature>
<evidence type="ECO:0000313" key="5">
    <source>
        <dbReference type="EMBL" id="CAF0855556.1"/>
    </source>
</evidence>
<evidence type="ECO:0000256" key="4">
    <source>
        <dbReference type="SAM" id="MobiDB-lite"/>
    </source>
</evidence>
<dbReference type="AlphaFoldDB" id="A0A813WGF0"/>
<protein>
    <submittedName>
        <fullName evidence="5">Uncharacterized protein</fullName>
    </submittedName>
</protein>
<dbReference type="EMBL" id="CAJNOL010000893">
    <property type="protein sequence ID" value="CAF1231341.1"/>
    <property type="molecule type" value="Genomic_DNA"/>
</dbReference>
<dbReference type="PROSITE" id="PS51996">
    <property type="entry name" value="TR_MART"/>
    <property type="match status" value="1"/>
</dbReference>
<keyword evidence="8" id="KW-1185">Reference proteome</keyword>
<feature type="repeat" description="TPR" evidence="3">
    <location>
        <begin position="987"/>
        <end position="1020"/>
    </location>
</feature>
<dbReference type="SMART" id="SM00028">
    <property type="entry name" value="TPR"/>
    <property type="match status" value="7"/>
</dbReference>
<accession>A0A813WGF0</accession>
<dbReference type="Pfam" id="PF13424">
    <property type="entry name" value="TPR_12"/>
    <property type="match status" value="3"/>
</dbReference>
<keyword evidence="2 3" id="KW-0802">TPR repeat</keyword>
<dbReference type="InterPro" id="IPR011990">
    <property type="entry name" value="TPR-like_helical_dom_sf"/>
</dbReference>
<feature type="repeat" description="TPR" evidence="3">
    <location>
        <begin position="945"/>
        <end position="978"/>
    </location>
</feature>
<feature type="region of interest" description="Disordered" evidence="4">
    <location>
        <begin position="188"/>
        <end position="273"/>
    </location>
</feature>
<dbReference type="EMBL" id="CAJNOH010000087">
    <property type="protein sequence ID" value="CAF0855556.1"/>
    <property type="molecule type" value="Genomic_DNA"/>
</dbReference>
<dbReference type="PANTHER" id="PTHR45641:SF19">
    <property type="entry name" value="NEPHROCYSTIN-3"/>
    <property type="match status" value="1"/>
</dbReference>
<feature type="compositionally biased region" description="Polar residues" evidence="4">
    <location>
        <begin position="214"/>
        <end position="248"/>
    </location>
</feature>